<dbReference type="eggNOG" id="ENOG5030CH0">
    <property type="taxonomic scope" value="Bacteria"/>
</dbReference>
<keyword evidence="3" id="KW-1185">Reference proteome</keyword>
<reference evidence="2 3" key="1">
    <citation type="submission" date="2013-02" db="EMBL/GenBank/DDBJ databases">
        <title>Whole genome shotgun sequence of Gordonia malaquae NBRC 108250.</title>
        <authorList>
            <person name="Yoshida I."/>
            <person name="Hosoyama A."/>
            <person name="Tsuchikane K."/>
            <person name="Ando Y."/>
            <person name="Baba S."/>
            <person name="Ohji S."/>
            <person name="Hamada M."/>
            <person name="Tamura T."/>
            <person name="Yamazoe A."/>
            <person name="Yamazaki S."/>
            <person name="Fujita N."/>
        </authorList>
    </citation>
    <scope>NUCLEOTIDE SEQUENCE [LARGE SCALE GENOMIC DNA]</scope>
    <source>
        <strain evidence="2 3">NBRC 108250</strain>
    </source>
</reference>
<dbReference type="RefSeq" id="WP_008377643.1">
    <property type="nucleotide sequence ID" value="NZ_BAOP01000008.1"/>
</dbReference>
<keyword evidence="1" id="KW-0472">Membrane</keyword>
<comment type="caution">
    <text evidence="2">The sequence shown here is derived from an EMBL/GenBank/DDBJ whole genome shotgun (WGS) entry which is preliminary data.</text>
</comment>
<keyword evidence="1" id="KW-1133">Transmembrane helix</keyword>
<keyword evidence="1" id="KW-0812">Transmembrane</keyword>
<dbReference type="Proteomes" id="UP000035009">
    <property type="component" value="Unassembled WGS sequence"/>
</dbReference>
<evidence type="ECO:0000313" key="3">
    <source>
        <dbReference type="Proteomes" id="UP000035009"/>
    </source>
</evidence>
<name>M3VAY3_GORML</name>
<proteinExistence type="predicted"/>
<dbReference type="EMBL" id="BAOP01000008">
    <property type="protein sequence ID" value="GAC79313.1"/>
    <property type="molecule type" value="Genomic_DNA"/>
</dbReference>
<organism evidence="2 3">
    <name type="scientific">Gordonia malaquae NBRC 108250</name>
    <dbReference type="NCBI Taxonomy" id="1223542"/>
    <lineage>
        <taxon>Bacteria</taxon>
        <taxon>Bacillati</taxon>
        <taxon>Actinomycetota</taxon>
        <taxon>Actinomycetes</taxon>
        <taxon>Mycobacteriales</taxon>
        <taxon>Gordoniaceae</taxon>
        <taxon>Gordonia</taxon>
    </lineage>
</organism>
<evidence type="ECO:0000256" key="1">
    <source>
        <dbReference type="SAM" id="Phobius"/>
    </source>
</evidence>
<gene>
    <name evidence="2" type="ORF">GM1_008_00750</name>
</gene>
<sequence length="107" mass="10441">MRSVGHSGVSDAEITAAHCVIPGLATALSALCVGFGVGIGPAAGAVLVVGAVAAVIRRATRPALPYGSPAVTDGVLTGATFQPALLTAQLRGPMLTVVTALIAGRLL</sequence>
<dbReference type="OrthoDB" id="4375859at2"/>
<protein>
    <submittedName>
        <fullName evidence="2">Uncharacterized protein</fullName>
    </submittedName>
</protein>
<dbReference type="AlphaFoldDB" id="M3VAY3"/>
<feature type="transmembrane region" description="Helical" evidence="1">
    <location>
        <begin position="28"/>
        <end position="56"/>
    </location>
</feature>
<accession>M3VAY3</accession>
<evidence type="ECO:0000313" key="2">
    <source>
        <dbReference type="EMBL" id="GAC79313.1"/>
    </source>
</evidence>